<name>A0A0W0FYN9_MONRR</name>
<sequence length="62" mass="6844">MDCSIWSDSDHSSKDLKPDGRILFLSSALSQPQSHTLFTWTVPGKKHSLSSPRSKLSASERA</sequence>
<dbReference type="Proteomes" id="UP000054988">
    <property type="component" value="Unassembled WGS sequence"/>
</dbReference>
<accession>A0A0W0FYN9</accession>
<dbReference type="AlphaFoldDB" id="A0A0W0FYN9"/>
<proteinExistence type="predicted"/>
<evidence type="ECO:0000256" key="1">
    <source>
        <dbReference type="SAM" id="MobiDB-lite"/>
    </source>
</evidence>
<evidence type="ECO:0000313" key="2">
    <source>
        <dbReference type="EMBL" id="KTB41465.1"/>
    </source>
</evidence>
<organism evidence="2 3">
    <name type="scientific">Moniliophthora roreri</name>
    <name type="common">Frosty pod rot fungus</name>
    <name type="synonym">Monilia roreri</name>
    <dbReference type="NCBI Taxonomy" id="221103"/>
    <lineage>
        <taxon>Eukaryota</taxon>
        <taxon>Fungi</taxon>
        <taxon>Dikarya</taxon>
        <taxon>Basidiomycota</taxon>
        <taxon>Agaricomycotina</taxon>
        <taxon>Agaricomycetes</taxon>
        <taxon>Agaricomycetidae</taxon>
        <taxon>Agaricales</taxon>
        <taxon>Marasmiineae</taxon>
        <taxon>Marasmiaceae</taxon>
        <taxon>Moniliophthora</taxon>
    </lineage>
</organism>
<gene>
    <name evidence="2" type="ORF">WG66_5958</name>
</gene>
<feature type="compositionally biased region" description="Low complexity" evidence="1">
    <location>
        <begin position="49"/>
        <end position="62"/>
    </location>
</feature>
<comment type="caution">
    <text evidence="2">The sequence shown here is derived from an EMBL/GenBank/DDBJ whole genome shotgun (WGS) entry which is preliminary data.</text>
</comment>
<feature type="region of interest" description="Disordered" evidence="1">
    <location>
        <begin position="43"/>
        <end position="62"/>
    </location>
</feature>
<dbReference type="EMBL" id="LATX01001456">
    <property type="protein sequence ID" value="KTB41465.1"/>
    <property type="molecule type" value="Genomic_DNA"/>
</dbReference>
<protein>
    <submittedName>
        <fullName evidence="2">Uncharacterized protein</fullName>
    </submittedName>
</protein>
<evidence type="ECO:0000313" key="3">
    <source>
        <dbReference type="Proteomes" id="UP000054988"/>
    </source>
</evidence>
<reference evidence="2 3" key="1">
    <citation type="submission" date="2015-12" db="EMBL/GenBank/DDBJ databases">
        <title>Draft genome sequence of Moniliophthora roreri, the causal agent of frosty pod rot of cacao.</title>
        <authorList>
            <person name="Aime M.C."/>
            <person name="Diaz-Valderrama J.R."/>
            <person name="Kijpornyongpan T."/>
            <person name="Phillips-Mora W."/>
        </authorList>
    </citation>
    <scope>NUCLEOTIDE SEQUENCE [LARGE SCALE GENOMIC DNA]</scope>
    <source>
        <strain evidence="2 3">MCA 2952</strain>
    </source>
</reference>